<evidence type="ECO:0000313" key="7">
    <source>
        <dbReference type="Proteomes" id="UP000035034"/>
    </source>
</evidence>
<keyword evidence="3" id="KW-0012">Acyltransferase</keyword>
<reference evidence="6 7" key="1">
    <citation type="submission" date="2011-12" db="EMBL/GenBank/DDBJ databases">
        <title>Whole genome shotgun sequence of Gordonia effusa NBRC 100432.</title>
        <authorList>
            <person name="Yoshida I."/>
            <person name="Takarada H."/>
            <person name="Hosoyama A."/>
            <person name="Tsuchikane K."/>
            <person name="Katsumata H."/>
            <person name="Yamazaki S."/>
            <person name="Fujita N."/>
        </authorList>
    </citation>
    <scope>NUCLEOTIDE SEQUENCE [LARGE SCALE GENOMIC DNA]</scope>
    <source>
        <strain evidence="6 7">NBRC 100432</strain>
    </source>
</reference>
<protein>
    <recommendedName>
        <fullName evidence="5">Thiolase-like protein type 1 additional C-terminal domain-containing protein</fullName>
    </recommendedName>
</protein>
<dbReference type="STRING" id="1077974.GOEFS_050_00750"/>
<evidence type="ECO:0000256" key="1">
    <source>
        <dbReference type="ARBA" id="ARBA00010982"/>
    </source>
</evidence>
<keyword evidence="7" id="KW-1185">Reference proteome</keyword>
<dbReference type="Proteomes" id="UP000035034">
    <property type="component" value="Unassembled WGS sequence"/>
</dbReference>
<evidence type="ECO:0000313" key="6">
    <source>
        <dbReference type="EMBL" id="GAB18297.1"/>
    </source>
</evidence>
<organism evidence="6 7">
    <name type="scientific">Gordonia effusa NBRC 100432</name>
    <dbReference type="NCBI Taxonomy" id="1077974"/>
    <lineage>
        <taxon>Bacteria</taxon>
        <taxon>Bacillati</taxon>
        <taxon>Actinomycetota</taxon>
        <taxon>Actinomycetes</taxon>
        <taxon>Mycobacteriales</taxon>
        <taxon>Gordoniaceae</taxon>
        <taxon>Gordonia</taxon>
    </lineage>
</organism>
<name>H0QZP6_9ACTN</name>
<dbReference type="PANTHER" id="PTHR18919:SF139">
    <property type="entry name" value="THIOLASE-LIKE PROTEIN TYPE 1 ADDITIONAL C-TERMINAL DOMAIN-CONTAINING PROTEIN"/>
    <property type="match status" value="1"/>
</dbReference>
<dbReference type="PANTHER" id="PTHR18919">
    <property type="entry name" value="ACETYL-COA C-ACYLTRANSFERASE"/>
    <property type="match status" value="1"/>
</dbReference>
<feature type="region of interest" description="Disordered" evidence="4">
    <location>
        <begin position="487"/>
        <end position="506"/>
    </location>
</feature>
<dbReference type="RefSeq" id="WP_007317634.1">
    <property type="nucleotide sequence ID" value="NZ_BAEH01000050.1"/>
</dbReference>
<dbReference type="GO" id="GO:0016746">
    <property type="term" value="F:acyltransferase activity"/>
    <property type="evidence" value="ECO:0007669"/>
    <property type="project" value="UniProtKB-KW"/>
</dbReference>
<accession>H0QZP6</accession>
<evidence type="ECO:0000259" key="5">
    <source>
        <dbReference type="Pfam" id="PF18313"/>
    </source>
</evidence>
<evidence type="ECO:0000256" key="2">
    <source>
        <dbReference type="ARBA" id="ARBA00022679"/>
    </source>
</evidence>
<dbReference type="eggNOG" id="COG0183">
    <property type="taxonomic scope" value="Bacteria"/>
</dbReference>
<dbReference type="Gene3D" id="3.40.47.10">
    <property type="match status" value="1"/>
</dbReference>
<keyword evidence="2" id="KW-0808">Transferase</keyword>
<dbReference type="InterPro" id="IPR040771">
    <property type="entry name" value="TLP1_add_C"/>
</dbReference>
<evidence type="ECO:0000256" key="3">
    <source>
        <dbReference type="ARBA" id="ARBA00023315"/>
    </source>
</evidence>
<comment type="caution">
    <text evidence="6">The sequence shown here is derived from an EMBL/GenBank/DDBJ whole genome shotgun (WGS) entry which is preliminary data.</text>
</comment>
<feature type="domain" description="Thiolase-like protein type 1 additional C-terminal" evidence="5">
    <location>
        <begin position="413"/>
        <end position="480"/>
    </location>
</feature>
<dbReference type="AlphaFoldDB" id="H0QZP6"/>
<gene>
    <name evidence="6" type="ORF">GOEFS_050_00750</name>
</gene>
<comment type="similarity">
    <text evidence="1">Belongs to the thiolase-like superfamily. Thiolase family.</text>
</comment>
<evidence type="ECO:0000256" key="4">
    <source>
        <dbReference type="SAM" id="MobiDB-lite"/>
    </source>
</evidence>
<dbReference type="EMBL" id="BAEH01000050">
    <property type="protein sequence ID" value="GAB18297.1"/>
    <property type="molecule type" value="Genomic_DNA"/>
</dbReference>
<dbReference type="Gene3D" id="2.40.50.840">
    <property type="match status" value="1"/>
</dbReference>
<proteinExistence type="inferred from homology"/>
<sequence>MTTADHRTPVIVGVGHLRSNRDRNPEAARSPLDLFVDAIGRAGVDCGVPEIVARADTIGTTDVASWGYDNLPAIVGGEIGAQPTRFISGPMGGNQPGQILDDVAAAIAAGESSVAVLGGAEAVASLRAVLGTGQVPDWTPGELTRVDVSEIASDVMMRYHLGLPTRCYPLYENAFRAHRGLNFAAAQEESAQLFADFTTVAARQAAAWDPHIRTAAEIGTVTSANRMICQPYPVRMNAQIGVDQAAAVIVTSVAVAREAGIDESKWIYVRSAAGAAEPVDMLSRSSFHSSVALESSLTTALDRAGVRAADFGVLDIYSCFPVVVKFAAKVLDHPLDARLTSTGGLSAFGGPGNNYSTHGLVAVTERLRVERGLGLVYANGGMLTKHHAVVLDSQRPTEPFSGGAAPTVAQGHPPIVEPDCGTGVVETYTVEFDRDGTPTRGWVIGRTEAGERFPALITDRATLAELVRTDIEPIGRRGVISSIDAASGGDGAADATGTLTTLTLGE</sequence>
<dbReference type="InterPro" id="IPR016039">
    <property type="entry name" value="Thiolase-like"/>
</dbReference>
<dbReference type="SUPFAM" id="SSF53901">
    <property type="entry name" value="Thiolase-like"/>
    <property type="match status" value="1"/>
</dbReference>
<dbReference type="Pfam" id="PF18313">
    <property type="entry name" value="TLP1_add_C"/>
    <property type="match status" value="1"/>
</dbReference>